<gene>
    <name evidence="2" type="ORF">BDZ94DRAFT_1200974</name>
</gene>
<evidence type="ECO:0000313" key="3">
    <source>
        <dbReference type="Proteomes" id="UP000807353"/>
    </source>
</evidence>
<sequence length="356" mass="39185">MSLMFRFLESQILFMNAIKLPLFADFTHPEKYGLLEKQTLNLTIRTPDNETLGAWFILSRAYHDTLSSTSGSVETHIRPALTKHRTILFLHGNSATRAFQPRVQYYQTFTRHLGTNVLAVDYRGFADSTGTPSETGLVCDARSAWDWLLGEGARPEDILVVGHSLGTGVASQLGAQLSKEGIGCCGVVLLSPFSSVPEALSTYNIFGAIPLMKPLSLIPPLPSMITQALIHKFDTLSTISDIKYPILIAHATDDWVIPHTHSDVLFTALLEPALPHHPPPRNALHLTLEEVAAEEDRRARREELVTHTDLPGVGGVDVGEREGRRVVLVKTDKGGHDYIGVQEGVWEAIGTSFGFF</sequence>
<organism evidence="2 3">
    <name type="scientific">Collybia nuda</name>
    <dbReference type="NCBI Taxonomy" id="64659"/>
    <lineage>
        <taxon>Eukaryota</taxon>
        <taxon>Fungi</taxon>
        <taxon>Dikarya</taxon>
        <taxon>Basidiomycota</taxon>
        <taxon>Agaricomycotina</taxon>
        <taxon>Agaricomycetes</taxon>
        <taxon>Agaricomycetidae</taxon>
        <taxon>Agaricales</taxon>
        <taxon>Tricholomatineae</taxon>
        <taxon>Clitocybaceae</taxon>
        <taxon>Collybia</taxon>
    </lineage>
</organism>
<dbReference type="AlphaFoldDB" id="A0A9P5XXQ6"/>
<dbReference type="PANTHER" id="PTHR12277">
    <property type="entry name" value="ALPHA/BETA HYDROLASE DOMAIN-CONTAINING PROTEIN"/>
    <property type="match status" value="1"/>
</dbReference>
<dbReference type="SUPFAM" id="SSF53474">
    <property type="entry name" value="alpha/beta-Hydrolases"/>
    <property type="match status" value="1"/>
</dbReference>
<proteinExistence type="predicted"/>
<dbReference type="InterPro" id="IPR029058">
    <property type="entry name" value="AB_hydrolase_fold"/>
</dbReference>
<keyword evidence="3" id="KW-1185">Reference proteome</keyword>
<accession>A0A9P5XXQ6</accession>
<dbReference type="EMBL" id="MU150338">
    <property type="protein sequence ID" value="KAF9458517.1"/>
    <property type="molecule type" value="Genomic_DNA"/>
</dbReference>
<reference evidence="2" key="1">
    <citation type="submission" date="2020-11" db="EMBL/GenBank/DDBJ databases">
        <authorList>
            <consortium name="DOE Joint Genome Institute"/>
            <person name="Ahrendt S."/>
            <person name="Riley R."/>
            <person name="Andreopoulos W."/>
            <person name="Labutti K."/>
            <person name="Pangilinan J."/>
            <person name="Ruiz-Duenas F.J."/>
            <person name="Barrasa J.M."/>
            <person name="Sanchez-Garcia M."/>
            <person name="Camarero S."/>
            <person name="Miyauchi S."/>
            <person name="Serrano A."/>
            <person name="Linde D."/>
            <person name="Babiker R."/>
            <person name="Drula E."/>
            <person name="Ayuso-Fernandez I."/>
            <person name="Pacheco R."/>
            <person name="Padilla G."/>
            <person name="Ferreira P."/>
            <person name="Barriuso J."/>
            <person name="Kellner H."/>
            <person name="Castanera R."/>
            <person name="Alfaro M."/>
            <person name="Ramirez L."/>
            <person name="Pisabarro A.G."/>
            <person name="Kuo A."/>
            <person name="Tritt A."/>
            <person name="Lipzen A."/>
            <person name="He G."/>
            <person name="Yan M."/>
            <person name="Ng V."/>
            <person name="Cullen D."/>
            <person name="Martin F."/>
            <person name="Rosso M.-N."/>
            <person name="Henrissat B."/>
            <person name="Hibbett D."/>
            <person name="Martinez A.T."/>
            <person name="Grigoriev I.V."/>
        </authorList>
    </citation>
    <scope>NUCLEOTIDE SEQUENCE</scope>
    <source>
        <strain evidence="2">CBS 247.69</strain>
    </source>
</reference>
<dbReference type="Proteomes" id="UP000807353">
    <property type="component" value="Unassembled WGS sequence"/>
</dbReference>
<evidence type="ECO:0000259" key="1">
    <source>
        <dbReference type="Pfam" id="PF12697"/>
    </source>
</evidence>
<dbReference type="PANTHER" id="PTHR12277:SF81">
    <property type="entry name" value="PROTEIN ABHD13"/>
    <property type="match status" value="1"/>
</dbReference>
<feature type="domain" description="AB hydrolase-1" evidence="1">
    <location>
        <begin position="87"/>
        <end position="309"/>
    </location>
</feature>
<evidence type="ECO:0000313" key="2">
    <source>
        <dbReference type="EMBL" id="KAF9458517.1"/>
    </source>
</evidence>
<protein>
    <submittedName>
        <fullName evidence="2">Abhydrolase domain-containing 12</fullName>
    </submittedName>
</protein>
<dbReference type="OrthoDB" id="446723at2759"/>
<dbReference type="Gene3D" id="3.40.50.1820">
    <property type="entry name" value="alpha/beta hydrolase"/>
    <property type="match status" value="1"/>
</dbReference>
<comment type="caution">
    <text evidence="2">The sequence shown here is derived from an EMBL/GenBank/DDBJ whole genome shotgun (WGS) entry which is preliminary data.</text>
</comment>
<name>A0A9P5XXQ6_9AGAR</name>
<dbReference type="InterPro" id="IPR000073">
    <property type="entry name" value="AB_hydrolase_1"/>
</dbReference>
<dbReference type="Pfam" id="PF12697">
    <property type="entry name" value="Abhydrolase_6"/>
    <property type="match status" value="1"/>
</dbReference>